<feature type="transmembrane region" description="Helical" evidence="1">
    <location>
        <begin position="20"/>
        <end position="42"/>
    </location>
</feature>
<sequence>MSTTSHNHPVRQGVAAGTSIGAATLLITVGLLSLFQGISAVVDDDLFVVGVDYVYKFDVSTWGWIHIALGIVLVISALGLMTGTAWGRGAAIGIAALSILANFLWLPYYPWWSVLVIALDIVVIWAVATWRPEG</sequence>
<feature type="domain" description="DUF7144" evidence="2">
    <location>
        <begin position="20"/>
        <end position="131"/>
    </location>
</feature>
<reference evidence="3 4" key="1">
    <citation type="submission" date="2020-08" db="EMBL/GenBank/DDBJ databases">
        <title>Genome Sequencing of Nocardia wallacei strain FMUON74 and assembly.</title>
        <authorList>
            <person name="Toyokawa M."/>
            <person name="Uesaka K."/>
        </authorList>
    </citation>
    <scope>NUCLEOTIDE SEQUENCE [LARGE SCALE GENOMIC DNA]</scope>
    <source>
        <strain evidence="3 4">FMUON74</strain>
    </source>
</reference>
<dbReference type="InterPro" id="IPR055568">
    <property type="entry name" value="DUF7144"/>
</dbReference>
<dbReference type="Proteomes" id="UP000516173">
    <property type="component" value="Chromosome"/>
</dbReference>
<dbReference type="EMBL" id="AP023396">
    <property type="protein sequence ID" value="BCK55877.1"/>
    <property type="molecule type" value="Genomic_DNA"/>
</dbReference>
<dbReference type="Pfam" id="PF23636">
    <property type="entry name" value="DUF7144"/>
    <property type="match status" value="1"/>
</dbReference>
<keyword evidence="1" id="KW-0472">Membrane</keyword>
<dbReference type="KEGG" id="nwl:NWFMUON74_36490"/>
<feature type="transmembrane region" description="Helical" evidence="1">
    <location>
        <begin position="89"/>
        <end position="105"/>
    </location>
</feature>
<keyword evidence="1" id="KW-1133">Transmembrane helix</keyword>
<proteinExistence type="predicted"/>
<dbReference type="RefSeq" id="WP_187683047.1">
    <property type="nucleotide sequence ID" value="NZ_AP023396.1"/>
</dbReference>
<dbReference type="AlphaFoldDB" id="A0A7G1KKS1"/>
<organism evidence="3 4">
    <name type="scientific">Nocardia wallacei</name>
    <dbReference type="NCBI Taxonomy" id="480035"/>
    <lineage>
        <taxon>Bacteria</taxon>
        <taxon>Bacillati</taxon>
        <taxon>Actinomycetota</taxon>
        <taxon>Actinomycetes</taxon>
        <taxon>Mycobacteriales</taxon>
        <taxon>Nocardiaceae</taxon>
        <taxon>Nocardia</taxon>
    </lineage>
</organism>
<evidence type="ECO:0000259" key="2">
    <source>
        <dbReference type="Pfam" id="PF23636"/>
    </source>
</evidence>
<feature type="transmembrane region" description="Helical" evidence="1">
    <location>
        <begin position="111"/>
        <end position="130"/>
    </location>
</feature>
<keyword evidence="1" id="KW-0812">Transmembrane</keyword>
<keyword evidence="4" id="KW-1185">Reference proteome</keyword>
<feature type="transmembrane region" description="Helical" evidence="1">
    <location>
        <begin position="62"/>
        <end position="82"/>
    </location>
</feature>
<accession>A0A7G1KKS1</accession>
<gene>
    <name evidence="3" type="ORF">NWFMUON74_36490</name>
</gene>
<evidence type="ECO:0000313" key="3">
    <source>
        <dbReference type="EMBL" id="BCK55877.1"/>
    </source>
</evidence>
<dbReference type="GeneID" id="80348172"/>
<evidence type="ECO:0000256" key="1">
    <source>
        <dbReference type="SAM" id="Phobius"/>
    </source>
</evidence>
<evidence type="ECO:0000313" key="4">
    <source>
        <dbReference type="Proteomes" id="UP000516173"/>
    </source>
</evidence>
<name>A0A7G1KKS1_9NOCA</name>
<protein>
    <recommendedName>
        <fullName evidence="2">DUF7144 domain-containing protein</fullName>
    </recommendedName>
</protein>